<protein>
    <submittedName>
        <fullName evidence="2">Uncharacterized protein</fullName>
    </submittedName>
</protein>
<keyword evidence="3" id="KW-1185">Reference proteome</keyword>
<evidence type="ECO:0000313" key="2">
    <source>
        <dbReference type="EMBL" id="EAT12329.1"/>
    </source>
</evidence>
<dbReference type="EMBL" id="AAQH01000008">
    <property type="protein sequence ID" value="EAT12329.1"/>
    <property type="molecule type" value="Genomic_DNA"/>
</dbReference>
<reference evidence="2 3" key="1">
    <citation type="submission" date="2006-03" db="EMBL/GenBank/DDBJ databases">
        <authorList>
            <person name="Pinhassi J."/>
            <person name="Pedros-Alio C."/>
            <person name="Ferriera S."/>
            <person name="Johnson J."/>
            <person name="Kravitz S."/>
            <person name="Halpern A."/>
            <person name="Remington K."/>
            <person name="Beeson K."/>
            <person name="Tran B."/>
            <person name="Rogers Y.-H."/>
            <person name="Friedman R."/>
            <person name="Venter J.C."/>
        </authorList>
    </citation>
    <scope>NUCLEOTIDE SEQUENCE [LARGE SCALE GENOMIC DNA]</scope>
    <source>
        <strain evidence="2 3">RED65</strain>
    </source>
</reference>
<dbReference type="AlphaFoldDB" id="Q1N235"/>
<sequence length="167" mass="19378">MKNLLLVILLFFVTAHSNSESLCLPSEKTYFSCATKKNKFISVCGSPKIKSNQRSYIQYRYGTFDNIELEYPKDRKGSLNSFSFTHYFRSQYDLTELEFVNSDYQYSIFWIYDGESKQDRKVDSGIRIKKVGTQKKFKISCSSQIIMNLADLEDLVPCNKSNPLAFC</sequence>
<accession>Q1N235</accession>
<comment type="caution">
    <text evidence="2">The sequence shown here is derived from an EMBL/GenBank/DDBJ whole genome shotgun (WGS) entry which is preliminary data.</text>
</comment>
<dbReference type="Proteomes" id="UP000004263">
    <property type="component" value="Unassembled WGS sequence"/>
</dbReference>
<dbReference type="HOGENOM" id="CLU_128192_0_0_6"/>
<name>Q1N235_9GAMM</name>
<keyword evidence="1" id="KW-0732">Signal</keyword>
<feature type="signal peptide" evidence="1">
    <location>
        <begin position="1"/>
        <end position="17"/>
    </location>
</feature>
<organism evidence="2 3">
    <name type="scientific">Bermanella marisrubri</name>
    <dbReference type="NCBI Taxonomy" id="207949"/>
    <lineage>
        <taxon>Bacteria</taxon>
        <taxon>Pseudomonadati</taxon>
        <taxon>Pseudomonadota</taxon>
        <taxon>Gammaproteobacteria</taxon>
        <taxon>Oceanospirillales</taxon>
        <taxon>Oceanospirillaceae</taxon>
        <taxon>Bermanella</taxon>
    </lineage>
</organism>
<feature type="chain" id="PRO_5004194766" evidence="1">
    <location>
        <begin position="18"/>
        <end position="167"/>
    </location>
</feature>
<gene>
    <name evidence="2" type="ORF">RED65_15858</name>
</gene>
<evidence type="ECO:0000313" key="3">
    <source>
        <dbReference type="Proteomes" id="UP000004263"/>
    </source>
</evidence>
<proteinExistence type="predicted"/>
<evidence type="ECO:0000256" key="1">
    <source>
        <dbReference type="SAM" id="SignalP"/>
    </source>
</evidence>
<dbReference type="STRING" id="207949.RED65_15858"/>